<comment type="caution">
    <text evidence="2">The sequence shown here is derived from an EMBL/GenBank/DDBJ whole genome shotgun (WGS) entry which is preliminary data.</text>
</comment>
<reference evidence="2" key="1">
    <citation type="submission" date="2022-07" db="EMBL/GenBank/DDBJ databases">
        <title>Phylogenomic reconstructions and comparative analyses of Kickxellomycotina fungi.</title>
        <authorList>
            <person name="Reynolds N.K."/>
            <person name="Stajich J.E."/>
            <person name="Barry K."/>
            <person name="Grigoriev I.V."/>
            <person name="Crous P."/>
            <person name="Smith M.E."/>
        </authorList>
    </citation>
    <scope>NUCLEOTIDE SEQUENCE</scope>
    <source>
        <strain evidence="2">RSA 567</strain>
    </source>
</reference>
<protein>
    <recommendedName>
        <fullName evidence="1">Fe2OG dioxygenase domain-containing protein</fullName>
    </recommendedName>
</protein>
<dbReference type="PANTHER" id="PTHR12463:SF1">
    <property type="entry name" value="2-OXOGLUTARATE AND FE-DEPENDENT OXYGENASE FAMILY PROTEIN"/>
    <property type="match status" value="1"/>
</dbReference>
<dbReference type="SUPFAM" id="SSF51197">
    <property type="entry name" value="Clavaminate synthase-like"/>
    <property type="match status" value="1"/>
</dbReference>
<organism evidence="2 3">
    <name type="scientific">Dimargaris verticillata</name>
    <dbReference type="NCBI Taxonomy" id="2761393"/>
    <lineage>
        <taxon>Eukaryota</taxon>
        <taxon>Fungi</taxon>
        <taxon>Fungi incertae sedis</taxon>
        <taxon>Zoopagomycota</taxon>
        <taxon>Kickxellomycotina</taxon>
        <taxon>Dimargaritomycetes</taxon>
        <taxon>Dimargaritales</taxon>
        <taxon>Dimargaritaceae</taxon>
        <taxon>Dimargaris</taxon>
    </lineage>
</organism>
<dbReference type="InterPro" id="IPR037151">
    <property type="entry name" value="AlkB-like_sf"/>
</dbReference>
<dbReference type="InterPro" id="IPR027450">
    <property type="entry name" value="AlkB-like"/>
</dbReference>
<proteinExistence type="predicted"/>
<dbReference type="EMBL" id="JANBQB010000075">
    <property type="protein sequence ID" value="KAJ1982997.1"/>
    <property type="molecule type" value="Genomic_DNA"/>
</dbReference>
<keyword evidence="3" id="KW-1185">Reference proteome</keyword>
<feature type="domain" description="Fe2OG dioxygenase" evidence="1">
    <location>
        <begin position="46"/>
        <end position="148"/>
    </location>
</feature>
<dbReference type="GO" id="GO:0070988">
    <property type="term" value="P:demethylation"/>
    <property type="evidence" value="ECO:0007669"/>
    <property type="project" value="InterPro"/>
</dbReference>
<accession>A0A9W8EEW4</accession>
<dbReference type="AlphaFoldDB" id="A0A9W8EEW4"/>
<gene>
    <name evidence="2" type="ORF">H4R34_001539</name>
</gene>
<dbReference type="OrthoDB" id="271595at2759"/>
<dbReference type="InterPro" id="IPR032857">
    <property type="entry name" value="ALKBH4"/>
</dbReference>
<evidence type="ECO:0000313" key="3">
    <source>
        <dbReference type="Proteomes" id="UP001151582"/>
    </source>
</evidence>
<name>A0A9W8EEW4_9FUNG</name>
<evidence type="ECO:0000313" key="2">
    <source>
        <dbReference type="EMBL" id="KAJ1982997.1"/>
    </source>
</evidence>
<dbReference type="PROSITE" id="PS51471">
    <property type="entry name" value="FE2OG_OXY"/>
    <property type="match status" value="1"/>
</dbReference>
<dbReference type="PANTHER" id="PTHR12463">
    <property type="entry name" value="OXYGENASE-RELATED"/>
    <property type="match status" value="1"/>
</dbReference>
<dbReference type="InterPro" id="IPR005123">
    <property type="entry name" value="Oxoglu/Fe-dep_dioxygenase_dom"/>
</dbReference>
<sequence length="157" mass="17627">MKRRTQQYGCVFSYRHRKVMTPLAPLPTWGEALVSQLMTLPILDERPNTMIINEYEPGQGIMPHTDAPSIFGNAIVSLSLNSPCLMTFCHAGTGQTESVLLEPRSLVILTGPSRYDYKHSISKDHVEVWNGHSIVRGRRVSLTFRYIPSPPRAPVPV</sequence>
<evidence type="ECO:0000259" key="1">
    <source>
        <dbReference type="PROSITE" id="PS51471"/>
    </source>
</evidence>
<dbReference type="Proteomes" id="UP001151582">
    <property type="component" value="Unassembled WGS sequence"/>
</dbReference>
<dbReference type="Gene3D" id="2.60.120.590">
    <property type="entry name" value="Alpha-ketoglutarate-dependent dioxygenase AlkB-like"/>
    <property type="match status" value="1"/>
</dbReference>
<dbReference type="GO" id="GO:0016491">
    <property type="term" value="F:oxidoreductase activity"/>
    <property type="evidence" value="ECO:0007669"/>
    <property type="project" value="TreeGrafter"/>
</dbReference>
<dbReference type="Pfam" id="PF13532">
    <property type="entry name" value="2OG-FeII_Oxy_2"/>
    <property type="match status" value="1"/>
</dbReference>
<dbReference type="GO" id="GO:0032451">
    <property type="term" value="F:demethylase activity"/>
    <property type="evidence" value="ECO:0007669"/>
    <property type="project" value="TreeGrafter"/>
</dbReference>